<name>A0A0C9TVW3_SPHS4</name>
<proteinExistence type="predicted"/>
<sequence length="333" mass="38418">MTRWIAYMQLFDFEMKHVKAEQHKAPDGLSRRPQALSDIECDDTEPFLEKLIEIGGIQRQLHITERRGPEEVIYSSAEVNLDLIPEARTLDYEDWDPDAHTSRLAYSLIKNGTDLSFVGMDFYDRHVPIEVVDSQCMLGGETVSLLITYYEWAYMGKLNEGGSKPSYFTNLDARRVSVSHRYDHGEDFEWIDDPAPEAIACIGHKFGVKDKDTPKMWNDIISFLKDKLLPDKLPAQSKEGKKFIKFANRFFLYQENLYFAPTRKGERQPRLVIRDKDRHSKLLIEAHDRCGHFGCDPTYKHLQDSIIGRTCTTRLPTTLVRVTHASSTLVTNL</sequence>
<reference evidence="1 2" key="1">
    <citation type="submission" date="2014-06" db="EMBL/GenBank/DDBJ databases">
        <title>Evolutionary Origins and Diversification of the Mycorrhizal Mutualists.</title>
        <authorList>
            <consortium name="DOE Joint Genome Institute"/>
            <consortium name="Mycorrhizal Genomics Consortium"/>
            <person name="Kohler A."/>
            <person name="Kuo A."/>
            <person name="Nagy L.G."/>
            <person name="Floudas D."/>
            <person name="Copeland A."/>
            <person name="Barry K.W."/>
            <person name="Cichocki N."/>
            <person name="Veneault-Fourrey C."/>
            <person name="LaButti K."/>
            <person name="Lindquist E.A."/>
            <person name="Lipzen A."/>
            <person name="Lundell T."/>
            <person name="Morin E."/>
            <person name="Murat C."/>
            <person name="Riley R."/>
            <person name="Ohm R."/>
            <person name="Sun H."/>
            <person name="Tunlid A."/>
            <person name="Henrissat B."/>
            <person name="Grigoriev I.V."/>
            <person name="Hibbett D.S."/>
            <person name="Martin F."/>
        </authorList>
    </citation>
    <scope>NUCLEOTIDE SEQUENCE [LARGE SCALE GENOMIC DNA]</scope>
    <source>
        <strain evidence="1 2">SS14</strain>
    </source>
</reference>
<keyword evidence="2" id="KW-1185">Reference proteome</keyword>
<dbReference type="HOGENOM" id="CLU_834628_0_0_1"/>
<dbReference type="EMBL" id="KN837392">
    <property type="protein sequence ID" value="KIJ25919.1"/>
    <property type="molecule type" value="Genomic_DNA"/>
</dbReference>
<evidence type="ECO:0008006" key="3">
    <source>
        <dbReference type="Google" id="ProtNLM"/>
    </source>
</evidence>
<evidence type="ECO:0000313" key="2">
    <source>
        <dbReference type="Proteomes" id="UP000054279"/>
    </source>
</evidence>
<gene>
    <name evidence="1" type="ORF">M422DRAFT_273057</name>
</gene>
<organism evidence="1 2">
    <name type="scientific">Sphaerobolus stellatus (strain SS14)</name>
    <dbReference type="NCBI Taxonomy" id="990650"/>
    <lineage>
        <taxon>Eukaryota</taxon>
        <taxon>Fungi</taxon>
        <taxon>Dikarya</taxon>
        <taxon>Basidiomycota</taxon>
        <taxon>Agaricomycotina</taxon>
        <taxon>Agaricomycetes</taxon>
        <taxon>Phallomycetidae</taxon>
        <taxon>Geastrales</taxon>
        <taxon>Sphaerobolaceae</taxon>
        <taxon>Sphaerobolus</taxon>
    </lineage>
</organism>
<evidence type="ECO:0000313" key="1">
    <source>
        <dbReference type="EMBL" id="KIJ25919.1"/>
    </source>
</evidence>
<accession>A0A0C9TVW3</accession>
<dbReference type="Proteomes" id="UP000054279">
    <property type="component" value="Unassembled WGS sequence"/>
</dbReference>
<dbReference type="Gene3D" id="1.10.340.70">
    <property type="match status" value="1"/>
</dbReference>
<dbReference type="AlphaFoldDB" id="A0A0C9TVW3"/>
<protein>
    <recommendedName>
        <fullName evidence="3">Integrase zinc-binding domain-containing protein</fullName>
    </recommendedName>
</protein>
<dbReference type="OrthoDB" id="3235313at2759"/>